<name>A0A5C1QJ00_9SPIO</name>
<dbReference type="EMBL" id="CP036150">
    <property type="protein sequence ID" value="QEN07437.1"/>
    <property type="molecule type" value="Genomic_DNA"/>
</dbReference>
<dbReference type="OrthoDB" id="279123at2"/>
<dbReference type="KEGG" id="ock:EXM22_05325"/>
<evidence type="ECO:0000313" key="1">
    <source>
        <dbReference type="EMBL" id="QEN07437.1"/>
    </source>
</evidence>
<protein>
    <submittedName>
        <fullName evidence="1">Uncharacterized protein</fullName>
    </submittedName>
</protein>
<gene>
    <name evidence="1" type="ORF">EXM22_05325</name>
</gene>
<organism evidence="1 2">
    <name type="scientific">Oceanispirochaeta crateris</name>
    <dbReference type="NCBI Taxonomy" id="2518645"/>
    <lineage>
        <taxon>Bacteria</taxon>
        <taxon>Pseudomonadati</taxon>
        <taxon>Spirochaetota</taxon>
        <taxon>Spirochaetia</taxon>
        <taxon>Spirochaetales</taxon>
        <taxon>Spirochaetaceae</taxon>
        <taxon>Oceanispirochaeta</taxon>
    </lineage>
</organism>
<evidence type="ECO:0000313" key="2">
    <source>
        <dbReference type="Proteomes" id="UP000324209"/>
    </source>
</evidence>
<accession>A0A5C1QJ00</accession>
<dbReference type="AlphaFoldDB" id="A0A5C1QJ00"/>
<sequence>MKMSPNMRKAQENMAPGVITADGFLGEDTRPLQDMIVETEELMRHHGIDIDNVVQTLKDMMEEGRNGLGEPITVDEKWIVQTSEARGHLPCPFEDGIERKITTVIRNIKQGESIMISSLSLHLLKKHHFLEGKGSAFRLDPEKLKRVLEWT</sequence>
<reference evidence="1 2" key="1">
    <citation type="submission" date="2019-02" db="EMBL/GenBank/DDBJ databases">
        <title>Complete Genome Sequence and Methylome Analysis of free living Spirochaetas.</title>
        <authorList>
            <person name="Fomenkov A."/>
            <person name="Dubinina G."/>
            <person name="Leshcheva N."/>
            <person name="Mikheeva N."/>
            <person name="Grabovich M."/>
            <person name="Vincze T."/>
            <person name="Roberts R.J."/>
        </authorList>
    </citation>
    <scope>NUCLEOTIDE SEQUENCE [LARGE SCALE GENOMIC DNA]</scope>
    <source>
        <strain evidence="1 2">K2</strain>
    </source>
</reference>
<dbReference type="Proteomes" id="UP000324209">
    <property type="component" value="Chromosome"/>
</dbReference>
<keyword evidence="2" id="KW-1185">Reference proteome</keyword>
<proteinExistence type="predicted"/>